<dbReference type="InterPro" id="IPR007096">
    <property type="entry name" value="RNA-dir_Rpol_cat_phage"/>
</dbReference>
<name>A0A514D974_9VIRU</name>
<evidence type="ECO:0000256" key="2">
    <source>
        <dbReference type="ARBA" id="ARBA00022484"/>
    </source>
</evidence>
<protein>
    <recommendedName>
        <fullName evidence="1">RNA-directed RNA polymerase</fullName>
        <ecNumber evidence="1">2.7.7.48</ecNumber>
    </recommendedName>
    <alternativeName>
        <fullName evidence="7">RNA replicase beta chain</fullName>
    </alternativeName>
</protein>
<keyword evidence="2 11" id="KW-0696">RNA-directed RNA polymerase</keyword>
<accession>A0A514D974</accession>
<keyword evidence="9" id="KW-0460">Magnesium</keyword>
<dbReference type="GO" id="GO:0000166">
    <property type="term" value="F:nucleotide binding"/>
    <property type="evidence" value="ECO:0007669"/>
    <property type="project" value="UniProtKB-KW"/>
</dbReference>
<keyword evidence="4" id="KW-0548">Nucleotidyltransferase</keyword>
<gene>
    <name evidence="11" type="ORF">H1BulkLitter4259_000001</name>
</gene>
<dbReference type="EC" id="2.7.7.48" evidence="1"/>
<evidence type="ECO:0000256" key="3">
    <source>
        <dbReference type="ARBA" id="ARBA00022679"/>
    </source>
</evidence>
<comment type="cofactor">
    <cofactor evidence="9">
        <name>Mg(2+)</name>
        <dbReference type="ChEBI" id="CHEBI:18420"/>
    </cofactor>
    <text evidence="9">Binds 2 Mg(2+) per subunit.</text>
</comment>
<evidence type="ECO:0000256" key="1">
    <source>
        <dbReference type="ARBA" id="ARBA00012494"/>
    </source>
</evidence>
<keyword evidence="5" id="KW-0547">Nucleotide-binding</keyword>
<feature type="binding site" evidence="9">
    <location>
        <position position="420"/>
    </location>
    <ligand>
        <name>Mg(2+)</name>
        <dbReference type="ChEBI" id="CHEBI:18420"/>
        <label>2</label>
    </ligand>
</feature>
<organism evidence="11">
    <name type="scientific">Leviviridae sp</name>
    <dbReference type="NCBI Taxonomy" id="2027243"/>
    <lineage>
        <taxon>Viruses</taxon>
        <taxon>Riboviria</taxon>
        <taxon>Orthornavirae</taxon>
        <taxon>Lenarviricota</taxon>
        <taxon>Leviviricetes</taxon>
        <taxon>Norzivirales</taxon>
        <taxon>Fiersviridae</taxon>
    </lineage>
</organism>
<dbReference type="InterPro" id="IPR005093">
    <property type="entry name" value="RNArep_beta"/>
</dbReference>
<dbReference type="PROSITE" id="PS50522">
    <property type="entry name" value="RDRP_PHAGE"/>
    <property type="match status" value="1"/>
</dbReference>
<reference evidence="11" key="1">
    <citation type="submission" date="2019-05" db="EMBL/GenBank/DDBJ databases">
        <title>Metatranscriptomic reconstruction reveals RNA viruses with the potential to shape carbon cycling in soil.</title>
        <authorList>
            <person name="Starr E.P."/>
            <person name="Nuccio E."/>
            <person name="Pett-Ridge J."/>
            <person name="Banfield J.F."/>
            <person name="Firestone M.K."/>
        </authorList>
    </citation>
    <scope>NUCLEOTIDE SEQUENCE</scope>
    <source>
        <strain evidence="11">H1_Bulk_Litter_4_scaffold_259</strain>
    </source>
</reference>
<dbReference type="EMBL" id="MN035315">
    <property type="protein sequence ID" value="QDH90162.1"/>
    <property type="molecule type" value="Genomic_RNA"/>
</dbReference>
<evidence type="ECO:0000313" key="11">
    <source>
        <dbReference type="EMBL" id="QDH90162.1"/>
    </source>
</evidence>
<sequence>MKSLIDLQLSVLEESGTQCGISTSKDLNTILTRVKHEGESFLMITLPQFTKDLQRALANEKVDSTLFLGFPRKGKIPAFLSGFLSRVFDEGTGDLLHEPDVDCIRAVLQVTGMLAKVEIDCAQKRVDAAFAKYVQIEDEIRDVDLSLQARDLDMRQLRTWTHLLFGDLLHIWQNQIINEEIIPTHGPGAVADKLVGNDKWMQPAWPDRLEDVFPFGRYAYSSWSLFLDDLDAGLRVPLSGTEKPVKVITVPKTLKTPRIIAVEPAHMQYMQQGLRRAFEKAVKVSNFGSLINYESQIPNQEMALQGSREGSLATLDLSDASDRVSNQLVRYILHDFPVLLGAIDATRSRSADVLGHGVIRLAKFASMGSALCFPIESLVFATISMMACYEEFKGDLEPRSPYHRRNFISKYIGSVRTYGDDIIVPTRFARAVADKLESYGMKVNHAKSFWTGKFRESCGKEYFDGQDVTYIKAKAVLPSRQQHEAERVISIVKTSALRNHLFEYGYWRTCQKLDQLLEGFIPYPAVGPDSPAIGRLSSLGYETHREDRNLFLPLIRGVKVNAKPPVSRLDGSGALMKYFAMDSELPNPDSEHLFRAGRPPRLYIKEGWLRAY</sequence>
<dbReference type="GO" id="GO:0046872">
    <property type="term" value="F:metal ion binding"/>
    <property type="evidence" value="ECO:0007669"/>
    <property type="project" value="UniProtKB-KW"/>
</dbReference>
<evidence type="ECO:0000256" key="5">
    <source>
        <dbReference type="ARBA" id="ARBA00022741"/>
    </source>
</evidence>
<keyword evidence="3" id="KW-0808">Transferase</keyword>
<proteinExistence type="predicted"/>
<feature type="binding site" evidence="9">
    <location>
        <position position="316"/>
    </location>
    <ligand>
        <name>Mg(2+)</name>
        <dbReference type="ChEBI" id="CHEBI:18420"/>
        <label>2</label>
    </ligand>
</feature>
<keyword evidence="6" id="KW-0693">Viral RNA replication</keyword>
<feature type="binding site" evidence="9">
    <location>
        <position position="421"/>
    </location>
    <ligand>
        <name>Mg(2+)</name>
        <dbReference type="ChEBI" id="CHEBI:18420"/>
        <label>2</label>
    </ligand>
</feature>
<evidence type="ECO:0000256" key="4">
    <source>
        <dbReference type="ARBA" id="ARBA00022695"/>
    </source>
</evidence>
<evidence type="ECO:0000256" key="8">
    <source>
        <dbReference type="ARBA" id="ARBA00048744"/>
    </source>
</evidence>
<dbReference type="GO" id="GO:0039694">
    <property type="term" value="P:viral RNA genome replication"/>
    <property type="evidence" value="ECO:0007669"/>
    <property type="project" value="InterPro"/>
</dbReference>
<comment type="catalytic activity">
    <reaction evidence="8">
        <text>RNA(n) + a ribonucleoside 5'-triphosphate = RNA(n+1) + diphosphate</text>
        <dbReference type="Rhea" id="RHEA:21248"/>
        <dbReference type="Rhea" id="RHEA-COMP:14527"/>
        <dbReference type="Rhea" id="RHEA-COMP:17342"/>
        <dbReference type="ChEBI" id="CHEBI:33019"/>
        <dbReference type="ChEBI" id="CHEBI:61557"/>
        <dbReference type="ChEBI" id="CHEBI:140395"/>
        <dbReference type="EC" id="2.7.7.48"/>
    </reaction>
</comment>
<evidence type="ECO:0000256" key="7">
    <source>
        <dbReference type="ARBA" id="ARBA00030248"/>
    </source>
</evidence>
<evidence type="ECO:0000256" key="6">
    <source>
        <dbReference type="ARBA" id="ARBA00022953"/>
    </source>
</evidence>
<keyword evidence="9" id="KW-0479">Metal-binding</keyword>
<evidence type="ECO:0000259" key="10">
    <source>
        <dbReference type="PROSITE" id="PS50522"/>
    </source>
</evidence>
<dbReference type="GO" id="GO:0003968">
    <property type="term" value="F:RNA-directed RNA polymerase activity"/>
    <property type="evidence" value="ECO:0007669"/>
    <property type="project" value="UniProtKB-KW"/>
</dbReference>
<evidence type="ECO:0000256" key="9">
    <source>
        <dbReference type="PIRSR" id="PIRSR605093-1"/>
    </source>
</evidence>
<dbReference type="Pfam" id="PF03431">
    <property type="entry name" value="RNA_replicase_B"/>
    <property type="match status" value="1"/>
</dbReference>
<feature type="domain" description="RdRp catalytic" evidence="10">
    <location>
        <begin position="301"/>
        <end position="452"/>
    </location>
</feature>